<dbReference type="InterPro" id="IPR003719">
    <property type="entry name" value="Phenazine_PhzF-like"/>
</dbReference>
<proteinExistence type="predicted"/>
<evidence type="ECO:0000313" key="2">
    <source>
        <dbReference type="Proteomes" id="UP001195422"/>
    </source>
</evidence>
<name>A0ABS4XRL1_GLUPR</name>
<evidence type="ECO:0000313" key="1">
    <source>
        <dbReference type="EMBL" id="MBP2399145.1"/>
    </source>
</evidence>
<dbReference type="RefSeq" id="WP_188948553.1">
    <property type="nucleotide sequence ID" value="NZ_BMPH01000008.1"/>
</dbReference>
<reference evidence="1 2" key="1">
    <citation type="submission" date="2021-03" db="EMBL/GenBank/DDBJ databases">
        <title>Sequencing the genomes of 1000 actinobacteria strains.</title>
        <authorList>
            <person name="Klenk H.-P."/>
        </authorList>
    </citation>
    <scope>NUCLEOTIDE SEQUENCE [LARGE SCALE GENOMIC DNA]</scope>
    <source>
        <strain evidence="1 2">DSM 20168</strain>
    </source>
</reference>
<organism evidence="1 2">
    <name type="scientific">Glutamicibacter protophormiae</name>
    <name type="common">Brevibacterium protophormiae</name>
    <dbReference type="NCBI Taxonomy" id="37930"/>
    <lineage>
        <taxon>Bacteria</taxon>
        <taxon>Bacillati</taxon>
        <taxon>Actinomycetota</taxon>
        <taxon>Actinomycetes</taxon>
        <taxon>Micrococcales</taxon>
        <taxon>Micrococcaceae</taxon>
        <taxon>Glutamicibacter</taxon>
    </lineage>
</organism>
<dbReference type="NCBIfam" id="TIGR00654">
    <property type="entry name" value="PhzF_family"/>
    <property type="match status" value="1"/>
</dbReference>
<dbReference type="Pfam" id="PF02567">
    <property type="entry name" value="PhzC-PhzF"/>
    <property type="match status" value="1"/>
</dbReference>
<accession>A0ABS4XRL1</accession>
<keyword evidence="2" id="KW-1185">Reference proteome</keyword>
<dbReference type="PIRSF" id="PIRSF016184">
    <property type="entry name" value="PhzC_PhzF"/>
    <property type="match status" value="1"/>
</dbReference>
<dbReference type="PANTHER" id="PTHR13774">
    <property type="entry name" value="PHENAZINE BIOSYNTHESIS PROTEIN"/>
    <property type="match status" value="1"/>
</dbReference>
<gene>
    <name evidence="1" type="ORF">JOF39_002226</name>
</gene>
<protein>
    <submittedName>
        <fullName evidence="1">PhzF family phenazine biosynthesis protein</fullName>
    </submittedName>
</protein>
<dbReference type="PANTHER" id="PTHR13774:SF32">
    <property type="entry name" value="ANTISENSE-ENHANCING SEQUENCE 1"/>
    <property type="match status" value="1"/>
</dbReference>
<comment type="caution">
    <text evidence="1">The sequence shown here is derived from an EMBL/GenBank/DDBJ whole genome shotgun (WGS) entry which is preliminary data.</text>
</comment>
<dbReference type="SUPFAM" id="SSF54506">
    <property type="entry name" value="Diaminopimelate epimerase-like"/>
    <property type="match status" value="1"/>
</dbReference>
<dbReference type="Proteomes" id="UP001195422">
    <property type="component" value="Unassembled WGS sequence"/>
</dbReference>
<dbReference type="Gene3D" id="3.10.310.10">
    <property type="entry name" value="Diaminopimelate Epimerase, Chain A, domain 1"/>
    <property type="match status" value="2"/>
</dbReference>
<dbReference type="EMBL" id="JAGIOJ010000001">
    <property type="protein sequence ID" value="MBP2399145.1"/>
    <property type="molecule type" value="Genomic_DNA"/>
</dbReference>
<sequence>MRRRFMQVDVFSQDPYKGNPLGVVLDGDGLDAAQMRDYSSWSNLSEVTFVLPPSDGRADFRFRIFAGQQEFPFAGHPILGTVRAWLASGGSPQNPAEVLAECQAGLVPVRVQGDLLSFQSPALLRSEALDAAQVRQISELLGIDSAAIAAAFWADNGPGWRAVLLDSADAVLALAPDASLHHGVWKIGVLGPLASGGFEVRALNFADGVLREDPVTGSLNAAAAEWLLARQLAEAPFCNRQGTVLGRRGRVEFQQDHGVLWTGGATHVLIDGHIDL</sequence>